<dbReference type="PANTHER" id="PTHR16897:SF2">
    <property type="entry name" value="OS03G0226600 PROTEIN"/>
    <property type="match status" value="1"/>
</dbReference>
<dbReference type="InterPro" id="IPR003609">
    <property type="entry name" value="Pan_app"/>
</dbReference>
<evidence type="ECO:0000256" key="1">
    <source>
        <dbReference type="ARBA" id="ARBA00023157"/>
    </source>
</evidence>
<name>A0ABY7FH89_MYAAR</name>
<dbReference type="SMART" id="SM00473">
    <property type="entry name" value="PAN_AP"/>
    <property type="match status" value="1"/>
</dbReference>
<feature type="compositionally biased region" description="Basic and acidic residues" evidence="3">
    <location>
        <begin position="1098"/>
        <end position="1122"/>
    </location>
</feature>
<dbReference type="SUPFAM" id="SSF48371">
    <property type="entry name" value="ARM repeat"/>
    <property type="match status" value="1"/>
</dbReference>
<dbReference type="Gene3D" id="1.25.10.20">
    <property type="entry name" value="Vitellinogen, superhelical"/>
    <property type="match status" value="1"/>
</dbReference>
<organism evidence="7 8">
    <name type="scientific">Mya arenaria</name>
    <name type="common">Soft-shell clam</name>
    <dbReference type="NCBI Taxonomy" id="6604"/>
    <lineage>
        <taxon>Eukaryota</taxon>
        <taxon>Metazoa</taxon>
        <taxon>Spiralia</taxon>
        <taxon>Lophotrochozoa</taxon>
        <taxon>Mollusca</taxon>
        <taxon>Bivalvia</taxon>
        <taxon>Autobranchia</taxon>
        <taxon>Heteroconchia</taxon>
        <taxon>Euheterodonta</taxon>
        <taxon>Imparidentia</taxon>
        <taxon>Neoheterodontei</taxon>
        <taxon>Myida</taxon>
        <taxon>Myoidea</taxon>
        <taxon>Myidae</taxon>
        <taxon>Mya</taxon>
    </lineage>
</organism>
<evidence type="ECO:0000256" key="2">
    <source>
        <dbReference type="PROSITE-ProRule" id="PRU00076"/>
    </source>
</evidence>
<dbReference type="PROSITE" id="PS01187">
    <property type="entry name" value="EGF_CA"/>
    <property type="match status" value="1"/>
</dbReference>
<evidence type="ECO:0000256" key="4">
    <source>
        <dbReference type="SAM" id="Phobius"/>
    </source>
</evidence>
<accession>A0ABY7FH89</accession>
<reference evidence="7" key="1">
    <citation type="submission" date="2022-11" db="EMBL/GenBank/DDBJ databases">
        <title>Centuries of genome instability and evolution in soft-shell clam transmissible cancer (bioRxiv).</title>
        <authorList>
            <person name="Hart S.F.M."/>
            <person name="Yonemitsu M.A."/>
            <person name="Giersch R.M."/>
            <person name="Beal B.F."/>
            <person name="Arriagada G."/>
            <person name="Davis B.W."/>
            <person name="Ostrander E.A."/>
            <person name="Goff S.P."/>
            <person name="Metzger M.J."/>
        </authorList>
    </citation>
    <scope>NUCLEOTIDE SEQUENCE</scope>
    <source>
        <strain evidence="7">MELC-2E11</strain>
        <tissue evidence="7">Siphon/mantle</tissue>
    </source>
</reference>
<evidence type="ECO:0000259" key="5">
    <source>
        <dbReference type="PROSITE" id="PS50026"/>
    </source>
</evidence>
<dbReference type="PROSITE" id="PS50026">
    <property type="entry name" value="EGF_3"/>
    <property type="match status" value="1"/>
</dbReference>
<feature type="transmembrane region" description="Helical" evidence="4">
    <location>
        <begin position="4669"/>
        <end position="4687"/>
    </location>
</feature>
<dbReference type="EMBL" id="CP111023">
    <property type="protein sequence ID" value="WAR20744.1"/>
    <property type="molecule type" value="Genomic_DNA"/>
</dbReference>
<feature type="transmembrane region" description="Helical" evidence="4">
    <location>
        <begin position="69"/>
        <end position="91"/>
    </location>
</feature>
<keyword evidence="4" id="KW-1133">Transmembrane helix</keyword>
<dbReference type="Proteomes" id="UP001164746">
    <property type="component" value="Chromosome 12"/>
</dbReference>
<feature type="domain" description="Apple" evidence="6">
    <location>
        <begin position="1720"/>
        <end position="1807"/>
    </location>
</feature>
<evidence type="ECO:0000313" key="8">
    <source>
        <dbReference type="Proteomes" id="UP001164746"/>
    </source>
</evidence>
<keyword evidence="4" id="KW-0472">Membrane</keyword>
<dbReference type="Gene3D" id="2.10.25.10">
    <property type="entry name" value="Laminin"/>
    <property type="match status" value="1"/>
</dbReference>
<dbReference type="PROSITE" id="PS01186">
    <property type="entry name" value="EGF_2"/>
    <property type="match status" value="1"/>
</dbReference>
<dbReference type="CDD" id="cd00054">
    <property type="entry name" value="EGF_CA"/>
    <property type="match status" value="1"/>
</dbReference>
<feature type="domain" description="EGF-like" evidence="5">
    <location>
        <begin position="4591"/>
        <end position="4636"/>
    </location>
</feature>
<feature type="non-terminal residue" evidence="7">
    <location>
        <position position="4708"/>
    </location>
</feature>
<keyword evidence="8" id="KW-1185">Reference proteome</keyword>
<sequence length="4708" mass="524744">PVGATRATSIVYISGQVSPTPWGDTIDRKFGIQDEMNSIVVTNNFLLRLSARVLLGDASVLLEARRMNFNVILCVMTLLTSYCGLASAVYFEDGYDHHYTYSSESDVLGMHNITTVIKLDLADNPLNWHMDHSFYFTVGQSGLVRFVHYHPEELRAMVRPGSHLEHRYEGTRLTDGVKLVRSHQSLTDVHRLHHKTVHLDPRLTPKHVELLDNITLQHAPNRVTSRTLDGAAEVEEDMSGEFPKISSISRSRRPQVKIPLKEAEKDIQDDRNRTECVHQLRTLVHSLERDDFLGLGQDALSKECPENDTLCADERNLFIDLIAREGSADAQLLVLELVMMKPNATEDDLKRCLFHSIAIKSPVQELVLYEEALCFEDETIMAGDTPTLTKTRIRACLSLGAMAKSLHDRNLTESDRIVERIEHWLDHHKQNRSMEIVKPRRKRSIIQHDIPARKHIETKTILIQSLGNAGKTRSLRHIRSYMEPNGGSAEALVKSVIHDSDEVVRQTAHTVLTKHPKATDKNFTLQQEPEIISKTYTYPIVSRARRSLLQTLEQGIHVTIKLPGIDWSKTLGNSNIGASFGLTIRNNLDLQLSLLSGHFMVDVYDKAWAEAHVGMIGFEVDIVKAFVCFKGHISYDLNVLKDFGINSLSDLVHIFDKIVAKIVDPIKDALNTFRETITNFKDGNSLTETVNTLVQIVKHLPTKLGDVATGMKEFVKDLFSISGNAVIDEIKAIVKEVRDFIDGISQDALKFYNDIVDSVTMALPYIIKKITDAFNSIVEAVVKLFTNPMQSITSMSTAYQNGDHNGRVTEWISMAKRVPSILNRLKETFKKLTNSIKNGVKAIGKETKSLVSDGVSQVISKSYVQKVFGPKFHRDFPTTRREKFDDCPNGVWPTTANVAYDTTGVNLKLGVGQSIKMPVNGILKIFKEERKVVIQPKDPEFVALEIVIENIDANQSMQGKSVDAGEKIGKATTARSCKPQKLDIVVKEAADKSQDGNPANTDKLPEITIGQAKPLKQSDWLSTKESEGKNYIHVSVRQSQGHAILPDADYDYTDPSLFLDRLVPIPKWIQECNDHEFRYIGQTFESGESAEGEDPDVKEEPISRGQKPEKGALEETKYRPEDPDLYDPLSCSESFKESLKKQAKQFAEFFKTALFGKNGPKVPNILEIVDVNGKTVEWIINKLSNTSDIGKKFHSIVHSLACAKRSEPFEAASTMTTNTMLTYLKNNDANFEFRGLDIGLSETQATRTHGDTLKFGDPGQLALTMASLPEKICPGFMDKIAKGFGNICFVHDDCLGLSCNVPLSSHAKTTLIHASVALKPLDMTIVVEILNHTHTLRPDATAVFPPDVQIWQLPVPIFMMQLSEFGLMNREVTQTLEQLMKEVRAKLADAATEFANNIDFCVSANIPVPPKDIPFFEYKNLFLVGPVPLTLGFGAGGTVGLGVKVGLCVVSMTTQLTLTPWVGGKVWGNVSVDIGFAEGGIQLEGYLMETKFPFLTELVFSKYPLDVGAKMDLILTPLRLKLKAYAKLNLLFTTVTVFEGTIWEYAVPSINKNIFHKKKLDNDPSPPDIQPLTVNARRRRSGSEGCLVQHIYNRPYYDPAFKLEMYAQDEVSETKLFYAIGTHKGGTDVQDWTDMGGNSLMVPAKIPGGIPIYWSMKAKNSQCLEAIVQCSLNTYDSTLTDGRVEHAYMFSSHPSKVIASVVAFDDSPLNKPRKVWFPVCGMRRSTFGSFITETRRVREGKLVAYILQTTKVRTPELCALACLAYGYNCVSFDYEYHSETCDLHDIVEGANAYLRISGTYSNYERLGIGYHVTLEYDNLPLSHGAQYFVNVQVNNVLGYQAFLIGEGTLVDFTPPEPGLIMNNLTDNFKADRCNASVTQRCNEVTWKANHRTIVDGPGSGTVFNGHEPLIDELYTLTNHYVAANWKGFRDDESGIWGHTWAVGKNICSSDVINFENPYAHLTDKKFWTDSAFHKGIHLPDGRYFVTVQALNGADLGGSLVTTVCHSTPFIVDTTPPVFHKVTDIIYDEDFDLIAIYYNATDELSKIAHAEFGLGKTKYDVQLKPYGLHAPMEREDPFVAVEDLGLQEGVPAWIRIRVTNNVELFTAGHGEEPILIDKSPPIPGNVMDGDSLRKDRQFQADDHIICAQWIDFYDPESGIDKFLWGVGTSQQMDDIVAFHNLTRYDKSSCSPANLQHKHIYYSTVLAYNNALNSKTSNSSSDGVLVDITPPLAGSVADGKRGDPAQKYSSETVSKFANWHGFHDPESGIQNYRVDVFINNKHKQSFETGAEDQFEDHTISMEHRDNVIFKVHGVNGADLEVDADSNGFQVDLTPPIMTEILDNDNGQSYQSDNSYLSLTWNFEDEESGISLYRVTIYEIIFGNKRKYWPKLEQFNETKPISAYNGLMHVLLDNLSLTDGSKYSLHVSALNGATLSTSHETQGCTIDTTSPERPNVHIGLPKDDEELDDDGNVVHNDQNGIRVSWSGRDPQSDIETFFVAVGTEASPESILPYTNFGKKTTAYINNIFFNPSEGNGTSTTYKVYVNATNGAGLTSEAGESKPIFVHKANVPGIVFDGRNLYEDEAFTIDHTSIAASFYGFESDSCDIIGYDWAIGTTEFGTDVLSYTDFGVVMNNKSHGQCQIHTELFEDVTYYISVRAVLGCHEEYIVSCSDGITLDRIAPAVTYETHTEAAITTINNVIYQSTTDSLGITGNTADRNGVSLVEWSLGTLPALDDKHQIARDLSALTSVAALVPGEAVFLTAHAVDKAGNQKVTSSLPLIADITSPMMKEFDCTNYISTRRSVVTCTWLTVIEEESLISDITISVGSNSTNFDILDKYVIHRSVYSFTRDLFDHIKHMPNMTCVYILATVSNVVGLSKSYGWEVIVDLTPPTVDSLDVVTSTIPGVINDAHQQCQLPRGYVEVKVKNLEDKETNIDENRYELAIGSSVYGSDYLAYTAIEKFADGIFFIDGFFLPSDVTFYATMRIYNKAGLKTEVSSQGVVVSQTPYLTVKDGDQDEDIDYQSLPNLIQGTWKHTDACPITEAKWSVENLAGKVLFDFIQIPNAGHAFFNDEVKLENGMKYIVTVQTIDALGRKKVARSDGVSIRIQPPLPGSVRDGLDLDLNYQFSTTELSANWDNFGDGSHDPTQTITRYKVAIGNDRRYSKTRSNIHYFVYVGLNTSYTFTNLNLTSKLVRYYITVRGFSQAGGFIEGYSNGIRVGFDDDIRPGSILINKYQASTKKIAVSYKGFQSDIAIIDFKVAISSHNEIIANDTVKCVDINKNSSMYDVRHLKGYGLNEYVEIDGLQLVHGGLYYVTVVAEDEAGMCIAVTGGPILIDTTPPQKGQLLINGIVPTTVVYLRLHSEMHVEWDGFADGDSGIRSTHVKLFESTTCLNLTLTSDLCNLIDESLVANDTKTVFYELDLHSEKAYYIGLEVTNGANLKTTSQSSVILIDESPPLSGEIKITKDWKSVTTFQHSTSSLSGFVPIAITEEDYLCPNQLRYFPVHGSERMTNILDEFSDDFLVINATGAYMGIGYNSDLSKMTRTGILSEKMPLQNGNYTISIGAATGNNIITTVAIMTDPVAISYTVSDKPAEIFFYLDAFENITGLEADQSTDFGNLNSSATITNPIPGTFKPNNETGQGTADFEAEEYGFGIHILGYKLGNNEYFHHVFWAKSKYKTASRWFQTTTYPDQINEYIVNVRKKSEFLTETVDLLLIVNGDEKVSLSGFNFYGDVNLAALTWIEDNCMPPLDIYKPFYSDAVLQAIYIPDNRDKLCHHGRAFYDGQSGIKELWIGVSDNIKKMGNILPLSLFKTFCFPCIKPCDHLCRELCTDEKLSNGFNLVPIELTGLDMDKVDINSTCGNITSKVSCNSTSYYINAKLVNFAGRDTAAVSNAIQIDTTPPKCYYVKCTDPEYNVDQPTEYLGSSSTIGAYWNCTEMESLIVRHKLEVVDIINSNIVMNSTDVGLKTRVRLNLPNGTFEDGSDYAVRLTVFNSAGLTSMSSCKVHVNLYPPDVSAVDSEPLYTDGTTLVDMFYWTDSQTQIGIHWSGGTSDTEFYEWQVGTNPDGSDLFPSSKVSMDSTGSAAIVHGKVHYNNKYINKTVSEYRNMTNKTLEQIQNLTSTSEQEKSFFNMEPGRCYYQSLYARGYSHLTSKIKEKNICVKRPGDAYLDGTNGKSVMRAYKMKPSTSWVTSEPTATPDIIVDARIFGGGLTVGTITQSDQEDVYGSAATMEYKPYISNIQTTLEQTSRLLRNRIQCLCNVTFFVTPSPVAEVTDVAINLTVPVGCEKDSMYQPALIYWDKDADQWVHIDEGCNEHLSAIVHSSRYNSTICGSTDSSARKRREASFEINTPRQYSLVRIAKTYQNSPPKIVTDSVYFIEDETGEFDIETSDAENDVLSYRIVDKPSNLDCNITSTGNLKCIPEPDFYGEDTVTVEVTETGLPSFEEPNSEKRTLRIVIPGVPDKTERFFLDLNETWHEEKRPSMKHTIITNANRSSSLFVGKIILADVDGGEKFTNIPRFTSLGNSTFSLNASDLESIPFENHTNQHFQSKAAYDVDFEFSPILQGKMVLEFIAQTEDSSYTPGVTISVFVLENPCIHGTCNHSTLGEEACNDTARSDSFVGYECVCYPGYKGEWCQTEIDECAHEPCSTLYDCEDLVNDYECNINIPKLMAVIICPLLFMILVVYLLRRLLMKIRYMKLSRSRFPENL</sequence>
<evidence type="ECO:0000259" key="6">
    <source>
        <dbReference type="PROSITE" id="PS50948"/>
    </source>
</evidence>
<feature type="region of interest" description="Disordered" evidence="3">
    <location>
        <begin position="1084"/>
        <end position="1122"/>
    </location>
</feature>
<evidence type="ECO:0000256" key="3">
    <source>
        <dbReference type="SAM" id="MobiDB-lite"/>
    </source>
</evidence>
<evidence type="ECO:0000313" key="7">
    <source>
        <dbReference type="EMBL" id="WAR20744.1"/>
    </source>
</evidence>
<dbReference type="PROSITE" id="PS00022">
    <property type="entry name" value="EGF_1"/>
    <property type="match status" value="1"/>
</dbReference>
<dbReference type="InterPro" id="IPR018097">
    <property type="entry name" value="EGF_Ca-bd_CS"/>
</dbReference>
<dbReference type="InterPro" id="IPR016024">
    <property type="entry name" value="ARM-type_fold"/>
</dbReference>
<keyword evidence="1 2" id="KW-1015">Disulfide bond</keyword>
<dbReference type="PANTHER" id="PTHR16897">
    <property type="entry name" value="OS10G0105400 PROTEIN"/>
    <property type="match status" value="1"/>
</dbReference>
<dbReference type="InterPro" id="IPR011030">
    <property type="entry name" value="Lipovitellin_superhlx_dom"/>
</dbReference>
<dbReference type="PROSITE" id="PS50948">
    <property type="entry name" value="PAN"/>
    <property type="match status" value="1"/>
</dbReference>
<keyword evidence="4" id="KW-0812">Transmembrane</keyword>
<feature type="compositionally biased region" description="Acidic residues" evidence="3">
    <location>
        <begin position="1088"/>
        <end position="1097"/>
    </location>
</feature>
<protein>
    <submittedName>
        <fullName evidence="7">DNER-like protein</fullName>
    </submittedName>
</protein>
<proteinExistence type="predicted"/>
<keyword evidence="2" id="KW-0245">EGF-like domain</keyword>
<feature type="disulfide bond" evidence="2">
    <location>
        <begin position="4626"/>
        <end position="4635"/>
    </location>
</feature>
<gene>
    <name evidence="7" type="ORF">MAR_014718</name>
</gene>
<dbReference type="Pfam" id="PF17963">
    <property type="entry name" value="Big_9"/>
    <property type="match status" value="1"/>
</dbReference>
<dbReference type="InterPro" id="IPR000742">
    <property type="entry name" value="EGF"/>
</dbReference>
<comment type="caution">
    <text evidence="2">Lacks conserved residue(s) required for the propagation of feature annotation.</text>
</comment>